<evidence type="ECO:0000313" key="2">
    <source>
        <dbReference type="Proteomes" id="UP000499080"/>
    </source>
</evidence>
<organism evidence="1 2">
    <name type="scientific">Araneus ventricosus</name>
    <name type="common">Orbweaver spider</name>
    <name type="synonym">Epeira ventricosa</name>
    <dbReference type="NCBI Taxonomy" id="182803"/>
    <lineage>
        <taxon>Eukaryota</taxon>
        <taxon>Metazoa</taxon>
        <taxon>Ecdysozoa</taxon>
        <taxon>Arthropoda</taxon>
        <taxon>Chelicerata</taxon>
        <taxon>Arachnida</taxon>
        <taxon>Araneae</taxon>
        <taxon>Araneomorphae</taxon>
        <taxon>Entelegynae</taxon>
        <taxon>Araneoidea</taxon>
        <taxon>Araneidae</taxon>
        <taxon>Araneus</taxon>
    </lineage>
</organism>
<sequence>MQRGCSLPGHAVPTPRIQTHAMLPKGRISHIHCQGFGNKNLNCCQSAFVVDKDNGLRNAAKYAYKPCSAKREDHKCWCVTKYGKPSGTSIT</sequence>
<gene>
    <name evidence="1" type="ORF">AVEN_78462_1</name>
</gene>
<name>A0A4Y2P9I5_ARAVE</name>
<dbReference type="Proteomes" id="UP000499080">
    <property type="component" value="Unassembled WGS sequence"/>
</dbReference>
<accession>A0A4Y2P9I5</accession>
<evidence type="ECO:0000313" key="1">
    <source>
        <dbReference type="EMBL" id="GBN47683.1"/>
    </source>
</evidence>
<evidence type="ECO:0008006" key="3">
    <source>
        <dbReference type="Google" id="ProtNLM"/>
    </source>
</evidence>
<protein>
    <recommendedName>
        <fullName evidence="3">Thyroglobulin type-1 domain-containing protein</fullName>
    </recommendedName>
</protein>
<dbReference type="AlphaFoldDB" id="A0A4Y2P9I5"/>
<comment type="caution">
    <text evidence="1">The sequence shown here is derived from an EMBL/GenBank/DDBJ whole genome shotgun (WGS) entry which is preliminary data.</text>
</comment>
<keyword evidence="2" id="KW-1185">Reference proteome</keyword>
<reference evidence="1 2" key="1">
    <citation type="journal article" date="2019" name="Sci. Rep.">
        <title>Orb-weaving spider Araneus ventricosus genome elucidates the spidroin gene catalogue.</title>
        <authorList>
            <person name="Kono N."/>
            <person name="Nakamura H."/>
            <person name="Ohtoshi R."/>
            <person name="Moran D.A.P."/>
            <person name="Shinohara A."/>
            <person name="Yoshida Y."/>
            <person name="Fujiwara M."/>
            <person name="Mori M."/>
            <person name="Tomita M."/>
            <person name="Arakawa K."/>
        </authorList>
    </citation>
    <scope>NUCLEOTIDE SEQUENCE [LARGE SCALE GENOMIC DNA]</scope>
</reference>
<dbReference type="EMBL" id="BGPR01010719">
    <property type="protein sequence ID" value="GBN47683.1"/>
    <property type="molecule type" value="Genomic_DNA"/>
</dbReference>
<proteinExistence type="predicted"/>